<dbReference type="PANTHER" id="PTHR31252">
    <property type="entry name" value="DUF4419 DOMAIN-CONTAINING PROTEIN"/>
    <property type="match status" value="1"/>
</dbReference>
<dbReference type="EMBL" id="HG793135">
    <property type="protein sequence ID" value="CRL18678.1"/>
    <property type="molecule type" value="Genomic_DNA"/>
</dbReference>
<protein>
    <submittedName>
        <fullName evidence="1">Str. FM013</fullName>
    </submittedName>
</protein>
<evidence type="ECO:0000313" key="2">
    <source>
        <dbReference type="Proteomes" id="UP000053732"/>
    </source>
</evidence>
<dbReference type="STRING" id="1429867.A0A0G4NX36"/>
<keyword evidence="2" id="KW-1185">Reference proteome</keyword>
<reference evidence="1 2" key="1">
    <citation type="journal article" date="2014" name="Nat. Commun.">
        <title>Multiple recent horizontal transfers of a large genomic region in cheese making fungi.</title>
        <authorList>
            <person name="Cheeseman K."/>
            <person name="Ropars J."/>
            <person name="Renault P."/>
            <person name="Dupont J."/>
            <person name="Gouzy J."/>
            <person name="Branca A."/>
            <person name="Abraham A.L."/>
            <person name="Ceppi M."/>
            <person name="Conseiller E."/>
            <person name="Debuchy R."/>
            <person name="Malagnac F."/>
            <person name="Goarin A."/>
            <person name="Silar P."/>
            <person name="Lacoste S."/>
            <person name="Sallet E."/>
            <person name="Bensimon A."/>
            <person name="Giraud T."/>
            <person name="Brygoo Y."/>
        </authorList>
    </citation>
    <scope>NUCLEOTIDE SEQUENCE [LARGE SCALE GENOMIC DNA]</scope>
    <source>
        <strain evidence="2">FM 013</strain>
    </source>
</reference>
<dbReference type="Pfam" id="PF14388">
    <property type="entry name" value="DUF4419"/>
    <property type="match status" value="1"/>
</dbReference>
<dbReference type="PANTHER" id="PTHR31252:SF11">
    <property type="entry name" value="DUF4419 DOMAIN-CONTAINING PROTEIN"/>
    <property type="match status" value="1"/>
</dbReference>
<sequence>MPITLTTAKHPPRAWEFQRVAEAEELFEQSCPKEHIGSKRLIGKSFTKNFFDTSHISASQNGFVWAVFHAYSHHHNLILRPEDVWFTILSQLSFFVIAHPEELRHLFVSHRGTEHLEVFTNKTLDTVDFGKMALTMSKLMEKRVVNPDLRDWIMPAFSTTTASDEVVAAIIMMGSMQKYFSYEFTLRCGIPSVTLLGEREDWALMVTKLAQLAHLGDEPARFAQLLRPVLNNFVASFDNPDSPDTLSFWSKCADRRGGASGPTYLTGWISVFCFWGNDGKLLCPEASLPQCSQSFLARNTELRLDQALSRRINTDKVPLGYVSVPVTVNNMGHKFDAVMLAGLIGIQATSSGAMLDGSGGHSYERRLTYFVDDYYQMTPCNPVIPTGETGLDSIQPVSGWLMYEKEKPKCAEKHKKHKKVQKPPRVLDWSLVRQGK</sequence>
<name>A0A0G4NX36_PENC3</name>
<dbReference type="InterPro" id="IPR025533">
    <property type="entry name" value="DUF4419"/>
</dbReference>
<dbReference type="AlphaFoldDB" id="A0A0G4NX36"/>
<gene>
    <name evidence="1" type="ORF">PCAMFM013_S002g000548</name>
</gene>
<dbReference type="Proteomes" id="UP000053732">
    <property type="component" value="Unassembled WGS sequence"/>
</dbReference>
<organism evidence="1 2">
    <name type="scientific">Penicillium camemberti (strain FM 013)</name>
    <dbReference type="NCBI Taxonomy" id="1429867"/>
    <lineage>
        <taxon>Eukaryota</taxon>
        <taxon>Fungi</taxon>
        <taxon>Dikarya</taxon>
        <taxon>Ascomycota</taxon>
        <taxon>Pezizomycotina</taxon>
        <taxon>Eurotiomycetes</taxon>
        <taxon>Eurotiomycetidae</taxon>
        <taxon>Eurotiales</taxon>
        <taxon>Aspergillaceae</taxon>
        <taxon>Penicillium</taxon>
    </lineage>
</organism>
<evidence type="ECO:0000313" key="1">
    <source>
        <dbReference type="EMBL" id="CRL18678.1"/>
    </source>
</evidence>
<proteinExistence type="predicted"/>
<accession>A0A0G4NX36</accession>